<dbReference type="Pfam" id="PF12833">
    <property type="entry name" value="HTH_18"/>
    <property type="match status" value="1"/>
</dbReference>
<evidence type="ECO:0000259" key="4">
    <source>
        <dbReference type="PROSITE" id="PS01124"/>
    </source>
</evidence>
<protein>
    <submittedName>
        <fullName evidence="5">AraC family transcriptional regulator</fullName>
    </submittedName>
</protein>
<dbReference type="Gene3D" id="3.20.80.10">
    <property type="entry name" value="Regulatory factor, effector binding domain"/>
    <property type="match status" value="1"/>
</dbReference>
<evidence type="ECO:0000256" key="2">
    <source>
        <dbReference type="ARBA" id="ARBA00023125"/>
    </source>
</evidence>
<sequence>MVYERSGVMDWLDYMNASLNYIEENLSIKIDYERIAAKALCSSYNFQRMFSFIANVTLAVYIRRRCMTAAALELSKSKVSVLDTAIKYGYDSPVSFARAFTSIHGITPQEARVPGAKLKLYPRISFQISIKGAEVMKYRIEKMDGFCLAGISREISINNGENFKLIPKMWEELNSDGTCDRIVNLNGRKEEAMYGVCYDFHFEEERFRYMIAIKPEGQMPEGYEVLEVPEFTWVKFECIGAAGIQETFQRMNTEWFMTSGYEHEEGPEIEFYPCGDVDAPDYVCEVWVPIRPVKK</sequence>
<gene>
    <name evidence="5" type="ORF">DHW61_15395</name>
</gene>
<feature type="domain" description="HTH araC/xylS-type" evidence="4">
    <location>
        <begin position="16"/>
        <end position="114"/>
    </location>
</feature>
<dbReference type="InterPro" id="IPR011256">
    <property type="entry name" value="Reg_factor_effector_dom_sf"/>
</dbReference>
<dbReference type="AlphaFoldDB" id="A0A3D2XA00"/>
<dbReference type="PANTHER" id="PTHR47504:SF5">
    <property type="entry name" value="RIGHT ORIGIN-BINDING PROTEIN"/>
    <property type="match status" value="1"/>
</dbReference>
<dbReference type="InterPro" id="IPR018060">
    <property type="entry name" value="HTH_AraC"/>
</dbReference>
<evidence type="ECO:0000313" key="5">
    <source>
        <dbReference type="EMBL" id="HCL03764.1"/>
    </source>
</evidence>
<keyword evidence="3" id="KW-0804">Transcription</keyword>
<dbReference type="InterPro" id="IPR010499">
    <property type="entry name" value="AraC_E-bd"/>
</dbReference>
<dbReference type="GO" id="GO:0043565">
    <property type="term" value="F:sequence-specific DNA binding"/>
    <property type="evidence" value="ECO:0007669"/>
    <property type="project" value="InterPro"/>
</dbReference>
<accession>A0A3D2XA00</accession>
<dbReference type="SMART" id="SM00342">
    <property type="entry name" value="HTH_ARAC"/>
    <property type="match status" value="1"/>
</dbReference>
<dbReference type="PANTHER" id="PTHR47504">
    <property type="entry name" value="RIGHT ORIGIN-BINDING PROTEIN"/>
    <property type="match status" value="1"/>
</dbReference>
<dbReference type="InterPro" id="IPR050959">
    <property type="entry name" value="MarA-like"/>
</dbReference>
<reference evidence="5 6" key="1">
    <citation type="journal article" date="2018" name="Nat. Biotechnol.">
        <title>A standardized bacterial taxonomy based on genome phylogeny substantially revises the tree of life.</title>
        <authorList>
            <person name="Parks D.H."/>
            <person name="Chuvochina M."/>
            <person name="Waite D.W."/>
            <person name="Rinke C."/>
            <person name="Skarshewski A."/>
            <person name="Chaumeil P.A."/>
            <person name="Hugenholtz P."/>
        </authorList>
    </citation>
    <scope>NUCLEOTIDE SEQUENCE [LARGE SCALE GENOMIC DNA]</scope>
    <source>
        <strain evidence="5">UBA11728</strain>
    </source>
</reference>
<dbReference type="Proteomes" id="UP000262969">
    <property type="component" value="Unassembled WGS sequence"/>
</dbReference>
<organism evidence="5 6">
    <name type="scientific">Lachnoclostridium phytofermentans</name>
    <dbReference type="NCBI Taxonomy" id="66219"/>
    <lineage>
        <taxon>Bacteria</taxon>
        <taxon>Bacillati</taxon>
        <taxon>Bacillota</taxon>
        <taxon>Clostridia</taxon>
        <taxon>Lachnospirales</taxon>
        <taxon>Lachnospiraceae</taxon>
    </lineage>
</organism>
<evidence type="ECO:0000256" key="1">
    <source>
        <dbReference type="ARBA" id="ARBA00023015"/>
    </source>
</evidence>
<proteinExistence type="predicted"/>
<dbReference type="SUPFAM" id="SSF55136">
    <property type="entry name" value="Probable bacterial effector-binding domain"/>
    <property type="match status" value="1"/>
</dbReference>
<evidence type="ECO:0000256" key="3">
    <source>
        <dbReference type="ARBA" id="ARBA00023163"/>
    </source>
</evidence>
<dbReference type="EMBL" id="DPVV01000509">
    <property type="protein sequence ID" value="HCL03764.1"/>
    <property type="molecule type" value="Genomic_DNA"/>
</dbReference>
<dbReference type="InterPro" id="IPR009057">
    <property type="entry name" value="Homeodomain-like_sf"/>
</dbReference>
<dbReference type="InterPro" id="IPR029442">
    <property type="entry name" value="GyrI-like"/>
</dbReference>
<dbReference type="SMART" id="SM00871">
    <property type="entry name" value="AraC_E_bind"/>
    <property type="match status" value="1"/>
</dbReference>
<keyword evidence="1" id="KW-0805">Transcription regulation</keyword>
<dbReference type="SUPFAM" id="SSF46689">
    <property type="entry name" value="Homeodomain-like"/>
    <property type="match status" value="1"/>
</dbReference>
<dbReference type="GO" id="GO:0003700">
    <property type="term" value="F:DNA-binding transcription factor activity"/>
    <property type="evidence" value="ECO:0007669"/>
    <property type="project" value="InterPro"/>
</dbReference>
<dbReference type="PROSITE" id="PS01124">
    <property type="entry name" value="HTH_ARAC_FAMILY_2"/>
    <property type="match status" value="1"/>
</dbReference>
<name>A0A3D2XA00_9FIRM</name>
<comment type="caution">
    <text evidence="5">The sequence shown here is derived from an EMBL/GenBank/DDBJ whole genome shotgun (WGS) entry which is preliminary data.</text>
</comment>
<keyword evidence="2" id="KW-0238">DNA-binding</keyword>
<evidence type="ECO:0000313" key="6">
    <source>
        <dbReference type="Proteomes" id="UP000262969"/>
    </source>
</evidence>
<dbReference type="Gene3D" id="1.10.10.60">
    <property type="entry name" value="Homeodomain-like"/>
    <property type="match status" value="2"/>
</dbReference>
<dbReference type="Pfam" id="PF06445">
    <property type="entry name" value="GyrI-like"/>
    <property type="match status" value="1"/>
</dbReference>